<dbReference type="CDD" id="cd05491">
    <property type="entry name" value="Bromo_TBP7_like"/>
    <property type="match status" value="1"/>
</dbReference>
<dbReference type="GO" id="GO:0005524">
    <property type="term" value="F:ATP binding"/>
    <property type="evidence" value="ECO:0007669"/>
    <property type="project" value="UniProtKB-KW"/>
</dbReference>
<evidence type="ECO:0000256" key="2">
    <source>
        <dbReference type="ARBA" id="ARBA00022741"/>
    </source>
</evidence>
<dbReference type="InterPro" id="IPR027417">
    <property type="entry name" value="P-loop_NTPase"/>
</dbReference>
<dbReference type="PANTHER" id="PTHR23069">
    <property type="entry name" value="AAA DOMAIN-CONTAINING"/>
    <property type="match status" value="1"/>
</dbReference>
<dbReference type="PROSITE" id="PS50014">
    <property type="entry name" value="BROMODOMAIN_2"/>
    <property type="match status" value="1"/>
</dbReference>
<dbReference type="GO" id="GO:0016887">
    <property type="term" value="F:ATP hydrolysis activity"/>
    <property type="evidence" value="ECO:0007669"/>
    <property type="project" value="EnsemblFungi"/>
</dbReference>
<keyword evidence="2" id="KW-0547">Nucleotide-binding</keyword>
<name>A0A1E4TMT7_9ASCO</name>
<dbReference type="InterPro" id="IPR045199">
    <property type="entry name" value="ATAD2-like"/>
</dbReference>
<keyword evidence="9" id="KW-1185">Reference proteome</keyword>
<feature type="compositionally biased region" description="Basic residues" evidence="6">
    <location>
        <begin position="124"/>
        <end position="137"/>
    </location>
</feature>
<dbReference type="InterPro" id="IPR001487">
    <property type="entry name" value="Bromodomain"/>
</dbReference>
<dbReference type="Pfam" id="PF17862">
    <property type="entry name" value="AAA_lid_3"/>
    <property type="match status" value="1"/>
</dbReference>
<dbReference type="SUPFAM" id="SSF47370">
    <property type="entry name" value="Bromodomain"/>
    <property type="match status" value="1"/>
</dbReference>
<dbReference type="GO" id="GO:0000775">
    <property type="term" value="C:chromosome, centromeric region"/>
    <property type="evidence" value="ECO:0007669"/>
    <property type="project" value="EnsemblFungi"/>
</dbReference>
<dbReference type="FunFam" id="1.10.8.60:FF:000016">
    <property type="entry name" value="ATPase family AAA domain-containing protein 2B"/>
    <property type="match status" value="1"/>
</dbReference>
<dbReference type="AlphaFoldDB" id="A0A1E4TMT7"/>
<dbReference type="GO" id="GO:0006334">
    <property type="term" value="P:nucleosome assembly"/>
    <property type="evidence" value="ECO:0007669"/>
    <property type="project" value="TreeGrafter"/>
</dbReference>
<evidence type="ECO:0000256" key="5">
    <source>
        <dbReference type="PROSITE-ProRule" id="PRU00035"/>
    </source>
</evidence>
<reference evidence="9" key="1">
    <citation type="submission" date="2016-02" db="EMBL/GenBank/DDBJ databases">
        <title>Comparative genomics of biotechnologically important yeasts.</title>
        <authorList>
            <consortium name="DOE Joint Genome Institute"/>
            <person name="Riley R."/>
            <person name="Haridas S."/>
            <person name="Wolfe K.H."/>
            <person name="Lopes M.R."/>
            <person name="Hittinger C.T."/>
            <person name="Goker M."/>
            <person name="Salamov A."/>
            <person name="Wisecaver J."/>
            <person name="Long T.M."/>
            <person name="Aerts A.L."/>
            <person name="Barry K."/>
            <person name="Choi C."/>
            <person name="Clum A."/>
            <person name="Coughlan A.Y."/>
            <person name="Deshpande S."/>
            <person name="Douglass A.P."/>
            <person name="Hanson S.J."/>
            <person name="Klenk H.-P."/>
            <person name="Labutti K."/>
            <person name="Lapidus A."/>
            <person name="Lindquist E."/>
            <person name="Lipzen A."/>
            <person name="Meier-Kolthoff J.P."/>
            <person name="Ohm R.A."/>
            <person name="Otillar R.P."/>
            <person name="Pangilinan J."/>
            <person name="Peng Y."/>
            <person name="Rokas A."/>
            <person name="Rosa C.A."/>
            <person name="Scheuner C."/>
            <person name="Sibirny A.A."/>
            <person name="Slot J.C."/>
            <person name="Stielow J.B."/>
            <person name="Sun H."/>
            <person name="Kurtzman C.P."/>
            <person name="Blackwell M."/>
            <person name="Jeffries T.W."/>
            <person name="Grigoriev I.V."/>
        </authorList>
    </citation>
    <scope>NUCLEOTIDE SEQUENCE [LARGE SCALE GENOMIC DNA]</scope>
    <source>
        <strain evidence="9">NRRL Y-17796</strain>
    </source>
</reference>
<dbReference type="InterPro" id="IPR003959">
    <property type="entry name" value="ATPase_AAA_core"/>
</dbReference>
<dbReference type="GO" id="GO:0140674">
    <property type="term" value="F:ATP-dependent histone chaperone activity"/>
    <property type="evidence" value="ECO:0007669"/>
    <property type="project" value="EnsemblFungi"/>
</dbReference>
<dbReference type="GO" id="GO:0006261">
    <property type="term" value="P:DNA-templated DNA replication"/>
    <property type="evidence" value="ECO:0007669"/>
    <property type="project" value="EnsemblFungi"/>
</dbReference>
<dbReference type="GO" id="GO:0042393">
    <property type="term" value="F:histone binding"/>
    <property type="evidence" value="ECO:0007669"/>
    <property type="project" value="EnsemblFungi"/>
</dbReference>
<dbReference type="GO" id="GO:0000122">
    <property type="term" value="P:negative regulation of transcription by RNA polymerase II"/>
    <property type="evidence" value="ECO:0007669"/>
    <property type="project" value="EnsemblFungi"/>
</dbReference>
<feature type="domain" description="Bromo" evidence="7">
    <location>
        <begin position="977"/>
        <end position="1019"/>
    </location>
</feature>
<evidence type="ECO:0000313" key="9">
    <source>
        <dbReference type="Proteomes" id="UP000095023"/>
    </source>
</evidence>
<dbReference type="SUPFAM" id="SSF52540">
    <property type="entry name" value="P-loop containing nucleoside triphosphate hydrolases"/>
    <property type="match status" value="2"/>
</dbReference>
<evidence type="ECO:0000256" key="1">
    <source>
        <dbReference type="ARBA" id="ARBA00006914"/>
    </source>
</evidence>
<dbReference type="InterPro" id="IPR003960">
    <property type="entry name" value="ATPase_AAA_CS"/>
</dbReference>
<dbReference type="OrthoDB" id="5421at2759"/>
<dbReference type="Gene3D" id="3.40.50.300">
    <property type="entry name" value="P-loop containing nucleotide triphosphate hydrolases"/>
    <property type="match status" value="1"/>
</dbReference>
<dbReference type="GO" id="GO:0045815">
    <property type="term" value="P:transcription initiation-coupled chromatin remodeling"/>
    <property type="evidence" value="ECO:0007669"/>
    <property type="project" value="TreeGrafter"/>
</dbReference>
<dbReference type="GO" id="GO:0000785">
    <property type="term" value="C:chromatin"/>
    <property type="evidence" value="ECO:0007669"/>
    <property type="project" value="EnsemblFungi"/>
</dbReference>
<dbReference type="GO" id="GO:0034080">
    <property type="term" value="P:CENP-A containing chromatin assembly"/>
    <property type="evidence" value="ECO:0007669"/>
    <property type="project" value="EnsemblFungi"/>
</dbReference>
<organism evidence="8 9">
    <name type="scientific">Tortispora caseinolytica NRRL Y-17796</name>
    <dbReference type="NCBI Taxonomy" id="767744"/>
    <lineage>
        <taxon>Eukaryota</taxon>
        <taxon>Fungi</taxon>
        <taxon>Dikarya</taxon>
        <taxon>Ascomycota</taxon>
        <taxon>Saccharomycotina</taxon>
        <taxon>Trigonopsidomycetes</taxon>
        <taxon>Trigonopsidales</taxon>
        <taxon>Trigonopsidaceae</taxon>
        <taxon>Tortispora</taxon>
    </lineage>
</organism>
<dbReference type="InterPro" id="IPR003593">
    <property type="entry name" value="AAA+_ATPase"/>
</dbReference>
<feature type="region of interest" description="Disordered" evidence="6">
    <location>
        <begin position="1055"/>
        <end position="1095"/>
    </location>
</feature>
<dbReference type="GO" id="GO:0005634">
    <property type="term" value="C:nucleus"/>
    <property type="evidence" value="ECO:0007669"/>
    <property type="project" value="EnsemblFungi"/>
</dbReference>
<dbReference type="Pfam" id="PF00004">
    <property type="entry name" value="AAA"/>
    <property type="match status" value="1"/>
</dbReference>
<dbReference type="SMART" id="SM00382">
    <property type="entry name" value="AAA"/>
    <property type="match status" value="1"/>
</dbReference>
<feature type="region of interest" description="Disordered" evidence="6">
    <location>
        <begin position="52"/>
        <end position="101"/>
    </location>
</feature>
<feature type="compositionally biased region" description="Low complexity" evidence="6">
    <location>
        <begin position="80"/>
        <end position="92"/>
    </location>
</feature>
<proteinExistence type="inferred from homology"/>
<dbReference type="GO" id="GO:0045944">
    <property type="term" value="P:positive regulation of transcription by RNA polymerase II"/>
    <property type="evidence" value="ECO:0007669"/>
    <property type="project" value="EnsemblFungi"/>
</dbReference>
<evidence type="ECO:0000256" key="3">
    <source>
        <dbReference type="ARBA" id="ARBA00022840"/>
    </source>
</evidence>
<feature type="region of interest" description="Disordered" evidence="6">
    <location>
        <begin position="121"/>
        <end position="196"/>
    </location>
</feature>
<dbReference type="PANTHER" id="PTHR23069:SF0">
    <property type="entry name" value="TAT-BINDING HOMOLOG 7"/>
    <property type="match status" value="1"/>
</dbReference>
<comment type="similarity">
    <text evidence="1">Belongs to the AAA ATPase family.</text>
</comment>
<feature type="compositionally biased region" description="Basic and acidic residues" evidence="6">
    <location>
        <begin position="1055"/>
        <end position="1077"/>
    </location>
</feature>
<dbReference type="GO" id="GO:0006337">
    <property type="term" value="P:nucleosome disassembly"/>
    <property type="evidence" value="ECO:0007669"/>
    <property type="project" value="EnsemblFungi"/>
</dbReference>
<gene>
    <name evidence="8" type="ORF">CANCADRAFT_95567</name>
</gene>
<keyword evidence="3" id="KW-0067">ATP-binding</keyword>
<accession>A0A1E4TMT7</accession>
<dbReference type="GO" id="GO:0005829">
    <property type="term" value="C:cytosol"/>
    <property type="evidence" value="ECO:0007669"/>
    <property type="project" value="EnsemblFungi"/>
</dbReference>
<feature type="compositionally biased region" description="Basic and acidic residues" evidence="6">
    <location>
        <begin position="138"/>
        <end position="149"/>
    </location>
</feature>
<dbReference type="Gene3D" id="1.10.8.60">
    <property type="match status" value="1"/>
</dbReference>
<dbReference type="GO" id="GO:2000219">
    <property type="term" value="P:positive regulation of invasive growth in response to glucose limitation"/>
    <property type="evidence" value="ECO:0007669"/>
    <property type="project" value="EnsemblFungi"/>
</dbReference>
<feature type="compositionally biased region" description="Basic and acidic residues" evidence="6">
    <location>
        <begin position="20"/>
        <end position="30"/>
    </location>
</feature>
<feature type="region of interest" description="Disordered" evidence="6">
    <location>
        <begin position="318"/>
        <end position="342"/>
    </location>
</feature>
<dbReference type="EMBL" id="KV453841">
    <property type="protein sequence ID" value="ODV92968.1"/>
    <property type="molecule type" value="Genomic_DNA"/>
</dbReference>
<keyword evidence="4 5" id="KW-0103">Bromodomain</keyword>
<evidence type="ECO:0000313" key="8">
    <source>
        <dbReference type="EMBL" id="ODV92968.1"/>
    </source>
</evidence>
<feature type="compositionally biased region" description="Polar residues" evidence="6">
    <location>
        <begin position="7"/>
        <end position="16"/>
    </location>
</feature>
<dbReference type="InterPro" id="IPR041569">
    <property type="entry name" value="AAA_lid_3"/>
</dbReference>
<dbReference type="GO" id="GO:0003682">
    <property type="term" value="F:chromatin binding"/>
    <property type="evidence" value="ECO:0007669"/>
    <property type="project" value="EnsemblFungi"/>
</dbReference>
<dbReference type="FunFam" id="3.40.50.300:FF:000061">
    <property type="entry name" value="ATPase family, AAA domain-containing 2"/>
    <property type="match status" value="1"/>
</dbReference>
<dbReference type="CDD" id="cd19517">
    <property type="entry name" value="RecA-like_Yta7-like"/>
    <property type="match status" value="1"/>
</dbReference>
<dbReference type="InterPro" id="IPR036427">
    <property type="entry name" value="Bromodomain-like_sf"/>
</dbReference>
<protein>
    <recommendedName>
        <fullName evidence="7">Bromo domain-containing protein</fullName>
    </recommendedName>
</protein>
<dbReference type="Proteomes" id="UP000095023">
    <property type="component" value="Unassembled WGS sequence"/>
</dbReference>
<evidence type="ECO:0000259" key="7">
    <source>
        <dbReference type="PROSITE" id="PS50014"/>
    </source>
</evidence>
<feature type="compositionally biased region" description="Acidic residues" evidence="6">
    <location>
        <begin position="165"/>
        <end position="174"/>
    </location>
</feature>
<evidence type="ECO:0000256" key="4">
    <source>
        <dbReference type="ARBA" id="ARBA00023117"/>
    </source>
</evidence>
<feature type="region of interest" description="Disordered" evidence="6">
    <location>
        <begin position="1"/>
        <end position="30"/>
    </location>
</feature>
<evidence type="ECO:0000256" key="6">
    <source>
        <dbReference type="SAM" id="MobiDB-lite"/>
    </source>
</evidence>
<sequence>MTSRRPRTTEISYAESTESDSERSHKSDTEHITVGKSLIVTLKYPVRALKTAPDLNDMTTRKARSHSSQIKSSEDEYHEFSSSGESSASSGEFESDFQAREKRRQIQDFVVHDTSDEFDSVVKISRKKRKRNRKKHSERQSVQRRRILDASDDDTVASSIASEPDNGDEEEEEAPTAKREKRVRRLTGDEDEIDADSIIEKETAISLAEELAELQSSANEEPETPPKLNLRERKGINYHIPPPPTNNDMSFDTGIYGTPSRRRKGTSMPQKRLFDTSGPFGGAGTQSLFTPVKYTGAAIDLYHPIAATITNELIDSDSDDNDMSMLPKGNTRAPDLSGGPTPFNLAPLSTDQKPKKTNLADTDPVGVDSSVNFESVGGLDDYIDKLKEMVALPLLYPEVFSHFNVSTPKGVLFHGPPGTGKTLMARALAASCSQNGQKISFYMRKGADCLSKWVGEAERQLRLLFEEARKHQPSIIFFDEIDGLAPVRSSKQEQIHASIVSTLLALMDGMDNRGQVIIIGATNRPDSIDPALRRPGRFDREFYFPLPNLEARKSILKIHTSKWSAIPGEELISNLAEMTKGFGGADLRALCTEAVLNSIRRSYPQIYMSAEKLLVDPSTIKVTGPDFLHALKNINPSSARSTSALPQPLPEPVKELLLPKWREICDILDVIFPRPPVVSDLKNAISMYNASKDLKTEQAIQSLQKMRTYRPRLMVLGDQGNGQEYLLSAILARLDGVFIQSFDIDALQSDSNTTQEAAVIQLFAEVKRRKPSVMYIADWATWLDVVPTNVKAIFFKQLRTILPTDPILFVAMSQDGLEQELSLELLESFGGSSKAFVRLENPQANERRKFFRDLIKYIKTSPDMFSENEAPSKPLPVLPKAPILEKKPEEIQESNASIEREYIKLKNSLKIKLGALSELLKVRYKRFRKPAIDASYLAHLFEPAPPGFGGPHVTYGYEIAERNKIIETETGKLFNNMDLDVIEERIWNGYYSDPRELLYDIEMILEDANTLNDRERIIKAQEMVTNATVFVDDLMGDAAFVTVLSRLRELEKMKKRRAKEEAVQDKSSKNLEIEPASKQDANGETEKRSSESAEMVNGALTASDTHLEQTAVENGEDMGNAQQNVVLENSDLNAAVTDVQVNVAPVLTEPREVILDEATLETFMQRLVEMTADLTVEKLEIVNSALLDIVWNERHAADKFNCMKSLFARATKIVKELKPHQL</sequence>
<dbReference type="PROSITE" id="PS00674">
    <property type="entry name" value="AAA"/>
    <property type="match status" value="1"/>
</dbReference>